<evidence type="ECO:0000256" key="1">
    <source>
        <dbReference type="SAM" id="MobiDB-lite"/>
    </source>
</evidence>
<dbReference type="RefSeq" id="WP_190880860.1">
    <property type="nucleotide sequence ID" value="NZ_JACJSK010000102.1"/>
</dbReference>
<organism evidence="2 3">
    <name type="scientific">Planktothricoides raciborskii FACHB-1370</name>
    <dbReference type="NCBI Taxonomy" id="2949576"/>
    <lineage>
        <taxon>Bacteria</taxon>
        <taxon>Bacillati</taxon>
        <taxon>Cyanobacteriota</taxon>
        <taxon>Cyanophyceae</taxon>
        <taxon>Oscillatoriophycideae</taxon>
        <taxon>Oscillatoriales</taxon>
        <taxon>Oscillatoriaceae</taxon>
        <taxon>Planktothricoides</taxon>
    </lineage>
</organism>
<accession>A0ABR8EM67</accession>
<keyword evidence="3" id="KW-1185">Reference proteome</keyword>
<dbReference type="Proteomes" id="UP000641954">
    <property type="component" value="Unassembled WGS sequence"/>
</dbReference>
<gene>
    <name evidence="2" type="ORF">H6G72_29395</name>
</gene>
<comment type="caution">
    <text evidence="2">The sequence shown here is derived from an EMBL/GenBank/DDBJ whole genome shotgun (WGS) entry which is preliminary data.</text>
</comment>
<dbReference type="EMBL" id="JACJSK010000102">
    <property type="protein sequence ID" value="MBD2547863.1"/>
    <property type="molecule type" value="Genomic_DNA"/>
</dbReference>
<evidence type="ECO:0000313" key="3">
    <source>
        <dbReference type="Proteomes" id="UP000641954"/>
    </source>
</evidence>
<reference evidence="2 3" key="1">
    <citation type="journal article" date="2020" name="ISME J.">
        <title>Comparative genomics reveals insights into cyanobacterial evolution and habitat adaptation.</title>
        <authorList>
            <person name="Chen M.Y."/>
            <person name="Teng W.K."/>
            <person name="Zhao L."/>
            <person name="Hu C.X."/>
            <person name="Zhou Y.K."/>
            <person name="Han B.P."/>
            <person name="Song L.R."/>
            <person name="Shu W.S."/>
        </authorList>
    </citation>
    <scope>NUCLEOTIDE SEQUENCE [LARGE SCALE GENOMIC DNA]</scope>
    <source>
        <strain evidence="2 3">FACHB-1370</strain>
    </source>
</reference>
<feature type="region of interest" description="Disordered" evidence="1">
    <location>
        <begin position="31"/>
        <end position="52"/>
    </location>
</feature>
<evidence type="ECO:0000313" key="2">
    <source>
        <dbReference type="EMBL" id="MBD2547863.1"/>
    </source>
</evidence>
<feature type="compositionally biased region" description="Pro residues" evidence="1">
    <location>
        <begin position="31"/>
        <end position="45"/>
    </location>
</feature>
<protein>
    <submittedName>
        <fullName evidence="2">Uncharacterized protein</fullName>
    </submittedName>
</protein>
<sequence length="65" mass="7128">MAWPYSLTDYASQGRPYDFSLFNASLFTFPPPTPHPRPSAPPPLRTSPQISGSVNRTVKKVAIAP</sequence>
<proteinExistence type="predicted"/>
<name>A0ABR8EM67_9CYAN</name>